<protein>
    <recommendedName>
        <fullName evidence="3 6">Acylphosphatase</fullName>
        <ecNumber evidence="2 6">3.6.1.7</ecNumber>
    </recommendedName>
</protein>
<sequence>MAKKRVHVYISGLVQGVWFRAYTKEEAEKLGLKGWVRNLPDGRVEAVFEGDEEAIEAMIKWCHKGSPMSRVEKVEVIEEPYTGEFDKFEIRY</sequence>
<dbReference type="RefSeq" id="WP_068540843.1">
    <property type="nucleotide sequence ID" value="NZ_LSFI01000004.1"/>
</dbReference>
<dbReference type="SUPFAM" id="SSF54975">
    <property type="entry name" value="Acylphosphatase/BLUF domain-like"/>
    <property type="match status" value="1"/>
</dbReference>
<dbReference type="PANTHER" id="PTHR47268:SF4">
    <property type="entry name" value="ACYLPHOSPHATASE"/>
    <property type="match status" value="1"/>
</dbReference>
<keyword evidence="11" id="KW-1185">Reference proteome</keyword>
<evidence type="ECO:0000256" key="4">
    <source>
        <dbReference type="ARBA" id="ARBA00022801"/>
    </source>
</evidence>
<evidence type="ECO:0000256" key="5">
    <source>
        <dbReference type="ARBA" id="ARBA00047645"/>
    </source>
</evidence>
<evidence type="ECO:0000256" key="8">
    <source>
        <dbReference type="RuleBase" id="RU004168"/>
    </source>
</evidence>
<evidence type="ECO:0000313" key="10">
    <source>
        <dbReference type="EMBL" id="OAG28505.1"/>
    </source>
</evidence>
<reference evidence="10 11" key="1">
    <citation type="submission" date="2016-02" db="EMBL/GenBank/DDBJ databases">
        <title>Draft genome sequence of Thermodesulfatator sp. S606.</title>
        <authorList>
            <person name="Lai Q."/>
            <person name="Cao J."/>
            <person name="Dupont S."/>
            <person name="Shao Z."/>
            <person name="Jebbar M."/>
            <person name="Alain K."/>
        </authorList>
    </citation>
    <scope>NUCLEOTIDE SEQUENCE [LARGE SCALE GENOMIC DNA]</scope>
    <source>
        <strain evidence="10 11">S606</strain>
    </source>
</reference>
<dbReference type="FunFam" id="3.30.70.100:FF:000012">
    <property type="entry name" value="Acylphosphatase"/>
    <property type="match status" value="1"/>
</dbReference>
<dbReference type="InterPro" id="IPR001792">
    <property type="entry name" value="Acylphosphatase-like_dom"/>
</dbReference>
<dbReference type="EC" id="3.6.1.7" evidence="2 6"/>
<feature type="active site" evidence="6">
    <location>
        <position position="38"/>
    </location>
</feature>
<keyword evidence="4 6" id="KW-0378">Hydrolase</keyword>
<dbReference type="PROSITE" id="PS00150">
    <property type="entry name" value="ACYLPHOSPHATASE_1"/>
    <property type="match status" value="1"/>
</dbReference>
<dbReference type="InterPro" id="IPR017968">
    <property type="entry name" value="Acylphosphatase_CS"/>
</dbReference>
<dbReference type="PRINTS" id="PR00112">
    <property type="entry name" value="ACYLPHPHTASE"/>
</dbReference>
<dbReference type="PANTHER" id="PTHR47268">
    <property type="entry name" value="ACYLPHOSPHATASE"/>
    <property type="match status" value="1"/>
</dbReference>
<dbReference type="PROSITE" id="PS51160">
    <property type="entry name" value="ACYLPHOSPHATASE_3"/>
    <property type="match status" value="1"/>
</dbReference>
<dbReference type="EMBL" id="LSFI01000004">
    <property type="protein sequence ID" value="OAG28505.1"/>
    <property type="molecule type" value="Genomic_DNA"/>
</dbReference>
<organism evidence="10 11">
    <name type="scientific">Thermodesulfatator autotrophicus</name>
    <dbReference type="NCBI Taxonomy" id="1795632"/>
    <lineage>
        <taxon>Bacteria</taxon>
        <taxon>Pseudomonadati</taxon>
        <taxon>Thermodesulfobacteriota</taxon>
        <taxon>Thermodesulfobacteria</taxon>
        <taxon>Thermodesulfobacteriales</taxon>
        <taxon>Thermodesulfatatoraceae</taxon>
        <taxon>Thermodesulfatator</taxon>
    </lineage>
</organism>
<comment type="similarity">
    <text evidence="1 8">Belongs to the acylphosphatase family.</text>
</comment>
<comment type="caution">
    <text evidence="10">The sequence shown here is derived from an EMBL/GenBank/DDBJ whole genome shotgun (WGS) entry which is preliminary data.</text>
</comment>
<dbReference type="Proteomes" id="UP000076964">
    <property type="component" value="Unassembled WGS sequence"/>
</dbReference>
<dbReference type="STRING" id="1795632.TH606_01360"/>
<dbReference type="PROSITE" id="PS00151">
    <property type="entry name" value="ACYLPHOSPHATASE_2"/>
    <property type="match status" value="1"/>
</dbReference>
<comment type="catalytic activity">
    <reaction evidence="5 6 7">
        <text>an acyl phosphate + H2O = a carboxylate + phosphate + H(+)</text>
        <dbReference type="Rhea" id="RHEA:14965"/>
        <dbReference type="ChEBI" id="CHEBI:15377"/>
        <dbReference type="ChEBI" id="CHEBI:15378"/>
        <dbReference type="ChEBI" id="CHEBI:29067"/>
        <dbReference type="ChEBI" id="CHEBI:43474"/>
        <dbReference type="ChEBI" id="CHEBI:59918"/>
        <dbReference type="EC" id="3.6.1.7"/>
    </reaction>
</comment>
<feature type="domain" description="Acylphosphatase-like" evidence="9">
    <location>
        <begin position="5"/>
        <end position="92"/>
    </location>
</feature>
<evidence type="ECO:0000256" key="3">
    <source>
        <dbReference type="ARBA" id="ARBA00015991"/>
    </source>
</evidence>
<dbReference type="NCBIfam" id="NF011011">
    <property type="entry name" value="PRK14438.1"/>
    <property type="match status" value="1"/>
</dbReference>
<name>A0A177E9B5_9BACT</name>
<dbReference type="InterPro" id="IPR020456">
    <property type="entry name" value="Acylphosphatase"/>
</dbReference>
<evidence type="ECO:0000313" key="11">
    <source>
        <dbReference type="Proteomes" id="UP000076964"/>
    </source>
</evidence>
<dbReference type="AlphaFoldDB" id="A0A177E9B5"/>
<dbReference type="NCBIfam" id="NF011016">
    <property type="entry name" value="PRK14444.1"/>
    <property type="match status" value="1"/>
</dbReference>
<accession>A0A177E9B5</accession>
<dbReference type="GO" id="GO:0003998">
    <property type="term" value="F:acylphosphatase activity"/>
    <property type="evidence" value="ECO:0007669"/>
    <property type="project" value="UniProtKB-EC"/>
</dbReference>
<feature type="active site" evidence="6">
    <location>
        <position position="20"/>
    </location>
</feature>
<evidence type="ECO:0000256" key="2">
    <source>
        <dbReference type="ARBA" id="ARBA00012150"/>
    </source>
</evidence>
<evidence type="ECO:0000256" key="6">
    <source>
        <dbReference type="PROSITE-ProRule" id="PRU00520"/>
    </source>
</evidence>
<evidence type="ECO:0000256" key="1">
    <source>
        <dbReference type="ARBA" id="ARBA00005614"/>
    </source>
</evidence>
<evidence type="ECO:0000259" key="9">
    <source>
        <dbReference type="PROSITE" id="PS51160"/>
    </source>
</evidence>
<gene>
    <name evidence="10" type="ORF">TH606_01360</name>
</gene>
<dbReference type="Pfam" id="PF00708">
    <property type="entry name" value="Acylphosphatase"/>
    <property type="match status" value="1"/>
</dbReference>
<dbReference type="Gene3D" id="3.30.70.100">
    <property type="match status" value="1"/>
</dbReference>
<dbReference type="InterPro" id="IPR036046">
    <property type="entry name" value="Acylphosphatase-like_dom_sf"/>
</dbReference>
<evidence type="ECO:0000256" key="7">
    <source>
        <dbReference type="RuleBase" id="RU000553"/>
    </source>
</evidence>
<proteinExistence type="inferred from homology"/>
<dbReference type="OrthoDB" id="9808093at2"/>